<dbReference type="InterPro" id="IPR036061">
    <property type="entry name" value="CheW-like_dom_sf"/>
</dbReference>
<dbReference type="Gene3D" id="2.30.30.40">
    <property type="entry name" value="SH3 Domains"/>
    <property type="match status" value="1"/>
</dbReference>
<dbReference type="PROSITE" id="PS50851">
    <property type="entry name" value="CHEW"/>
    <property type="match status" value="1"/>
</dbReference>
<sequence>MYANDVESENRIDDLYMVFVVNNQKYALSSKYIIEIIEMLPITKVPFLPKYMKGIINLRSTIIPVMDARMRFDIEPINYDERTCIIIIENNDNKIGLIVDTVNEVIHISPEQNMNMDSSQDEGKSNFIKSVSEINNDVQLILDCDSLMKIVEENNYAAEG</sequence>
<feature type="domain" description="CheW-like" evidence="1">
    <location>
        <begin position="13"/>
        <end position="153"/>
    </location>
</feature>
<dbReference type="InterPro" id="IPR039315">
    <property type="entry name" value="CheW"/>
</dbReference>
<dbReference type="PANTHER" id="PTHR22617:SF23">
    <property type="entry name" value="CHEMOTAXIS PROTEIN CHEW"/>
    <property type="match status" value="1"/>
</dbReference>
<dbReference type="PANTHER" id="PTHR22617">
    <property type="entry name" value="CHEMOTAXIS SENSOR HISTIDINE KINASE-RELATED"/>
    <property type="match status" value="1"/>
</dbReference>
<dbReference type="InterPro" id="IPR002545">
    <property type="entry name" value="CheW-lke_dom"/>
</dbReference>
<keyword evidence="3" id="KW-1185">Reference proteome</keyword>
<dbReference type="SMART" id="SM00260">
    <property type="entry name" value="CheW"/>
    <property type="match status" value="1"/>
</dbReference>
<dbReference type="EMBL" id="CP154622">
    <property type="protein sequence ID" value="XAM40870.1"/>
    <property type="molecule type" value="Genomic_DNA"/>
</dbReference>
<gene>
    <name evidence="2" type="ORF">TPELB_11800</name>
</gene>
<dbReference type="Proteomes" id="UP001477947">
    <property type="component" value="Chromosome"/>
</dbReference>
<accession>A0ABZ3FE54</accession>
<evidence type="ECO:0000313" key="2">
    <source>
        <dbReference type="EMBL" id="XAM40870.1"/>
    </source>
</evidence>
<dbReference type="SUPFAM" id="SSF50341">
    <property type="entry name" value="CheW-like"/>
    <property type="match status" value="1"/>
</dbReference>
<organism evidence="2 3">
    <name type="scientific">Terrisporobacter petrolearius</name>
    <dbReference type="NCBI Taxonomy" id="1460447"/>
    <lineage>
        <taxon>Bacteria</taxon>
        <taxon>Bacillati</taxon>
        <taxon>Bacillota</taxon>
        <taxon>Clostridia</taxon>
        <taxon>Peptostreptococcales</taxon>
        <taxon>Peptostreptococcaceae</taxon>
        <taxon>Terrisporobacter</taxon>
    </lineage>
</organism>
<evidence type="ECO:0000313" key="3">
    <source>
        <dbReference type="Proteomes" id="UP001477947"/>
    </source>
</evidence>
<protein>
    <recommendedName>
        <fullName evidence="1">CheW-like domain-containing protein</fullName>
    </recommendedName>
</protein>
<reference evidence="2 3" key="1">
    <citation type="submission" date="2024-04" db="EMBL/GenBank/DDBJ databases">
        <title>Isolation and characterization of novel acetogenic strains of the genera Terrisporobacter and Acetoanaerobium.</title>
        <authorList>
            <person name="Boeer T."/>
            <person name="Schueler M.A."/>
            <person name="Lueschen A."/>
            <person name="Eysell L."/>
            <person name="Droege J."/>
            <person name="Heinemann M."/>
            <person name="Engelhardt L."/>
            <person name="Basen M."/>
            <person name="Daniel R."/>
        </authorList>
    </citation>
    <scope>NUCLEOTIDE SEQUENCE [LARGE SCALE GENOMIC DNA]</scope>
    <source>
        <strain evidence="2 3">ELB</strain>
    </source>
</reference>
<name>A0ABZ3FE54_9FIRM</name>
<evidence type="ECO:0000259" key="1">
    <source>
        <dbReference type="PROSITE" id="PS50851"/>
    </source>
</evidence>
<dbReference type="RefSeq" id="WP_206924649.1">
    <property type="nucleotide sequence ID" value="NZ_CP154622.1"/>
</dbReference>
<dbReference type="Gene3D" id="2.40.50.180">
    <property type="entry name" value="CheA-289, Domain 4"/>
    <property type="match status" value="1"/>
</dbReference>
<dbReference type="Pfam" id="PF01584">
    <property type="entry name" value="CheW"/>
    <property type="match status" value="1"/>
</dbReference>
<proteinExistence type="predicted"/>